<feature type="binding site" evidence="1">
    <location>
        <position position="157"/>
    </location>
    <ligand>
        <name>Zn(2+)</name>
        <dbReference type="ChEBI" id="CHEBI:29105"/>
        <note>catalytic</note>
    </ligand>
</feature>
<dbReference type="SUPFAM" id="SSF55486">
    <property type="entry name" value="Metalloproteases ('zincins'), catalytic domain"/>
    <property type="match status" value="1"/>
</dbReference>
<organism evidence="5 6">
    <name type="scientific">Rotaria magnacalcarata</name>
    <dbReference type="NCBI Taxonomy" id="392030"/>
    <lineage>
        <taxon>Eukaryota</taxon>
        <taxon>Metazoa</taxon>
        <taxon>Spiralia</taxon>
        <taxon>Gnathifera</taxon>
        <taxon>Rotifera</taxon>
        <taxon>Eurotatoria</taxon>
        <taxon>Bdelloidea</taxon>
        <taxon>Philodinida</taxon>
        <taxon>Philodinidae</taxon>
        <taxon>Rotaria</taxon>
    </lineage>
</organism>
<protein>
    <recommendedName>
        <fullName evidence="4">Peptidase M12B domain-containing protein</fullName>
    </recommendedName>
</protein>
<sequence>MLRNLILFFLCQQLTRSQRYYAFVETLFVVDPNYFPSLSVISYEDYIRAIVDTTNIIFQSQNDLDIKVEIIISSILQLNIVQPKSQQPYEYENILRQTVFDYERYDSIVLFWYQPWERSNGAQGYAMLKGACHPSYKIMYLIPYQNAAFYLAHEFGHQLGLVHQVDTPCYTNSYMSVMTKSHTVSYEQARWSQCENKWINNNICGYGVAFNGGLQGSAEGSYSSYEATSTTGYGSGAGTNEAQLGVGGGFGGEYHSSSANEGYNQQGGLDASLANSGAGGNYYSSASHGDFNQQGFLDASSTAANGYSSDGFQQRSSSLTTSYATDSQGLYQDPNPQIVRRPAAMEAQTYVQRVMVRFLQPPPVPPPGPLIIKEVRPPQPPPPPPLYIRQRPAPPPVLPPIVIREAPPKMPAAVGTQVITKLLPPLPVPPRSVIIERLPPLPPKPRDVVVERWLPYRAQQKRRVIVQRAPPPVVQKPRNIIIYYEPPKAQIVRRFLNLGVERANPTEYVARYGTQLEDSHALISHARQAGVVEDISPPGGAASNLQSSTYGSYQSSDAGFAAGGYDVSGGFSTGNNAAYGVSGGLSTFGGAAYSAGTDSSVGYSAGYSAGAGAGVGYSEGADYGVGAGAGYSVGTGAGAGYDGSGSADGFSSSSYESSSSYGTVGGAGGLESSFGGLSLIDNTSGLVGSNSSYESYTSQTYG</sequence>
<dbReference type="InterPro" id="IPR024079">
    <property type="entry name" value="MetalloPept_cat_dom_sf"/>
</dbReference>
<comment type="caution">
    <text evidence="5">The sequence shown here is derived from an EMBL/GenBank/DDBJ whole genome shotgun (WGS) entry which is preliminary data.</text>
</comment>
<dbReference type="GO" id="GO:0004222">
    <property type="term" value="F:metalloendopeptidase activity"/>
    <property type="evidence" value="ECO:0007669"/>
    <property type="project" value="InterPro"/>
</dbReference>
<feature type="binding site" evidence="1">
    <location>
        <position position="153"/>
    </location>
    <ligand>
        <name>Zn(2+)</name>
        <dbReference type="ChEBI" id="CHEBI:29105"/>
        <note>catalytic</note>
    </ligand>
</feature>
<feature type="domain" description="Peptidase M12B" evidence="4">
    <location>
        <begin position="22"/>
        <end position="195"/>
    </location>
</feature>
<dbReference type="GO" id="GO:0046872">
    <property type="term" value="F:metal ion binding"/>
    <property type="evidence" value="ECO:0007669"/>
    <property type="project" value="UniProtKB-KW"/>
</dbReference>
<dbReference type="Proteomes" id="UP000681967">
    <property type="component" value="Unassembled WGS sequence"/>
</dbReference>
<comment type="caution">
    <text evidence="1">Lacks conserved residue(s) required for the propagation of feature annotation.</text>
</comment>
<evidence type="ECO:0000313" key="5">
    <source>
        <dbReference type="EMBL" id="CAF3877299.1"/>
    </source>
</evidence>
<feature type="binding site" evidence="1">
    <location>
        <position position="163"/>
    </location>
    <ligand>
        <name>Zn(2+)</name>
        <dbReference type="ChEBI" id="CHEBI:29105"/>
        <note>catalytic</note>
    </ligand>
</feature>
<keyword evidence="1" id="KW-0862">Zinc</keyword>
<keyword evidence="3" id="KW-0732">Signal</keyword>
<name>A0A8S2L931_9BILA</name>
<evidence type="ECO:0000259" key="4">
    <source>
        <dbReference type="PROSITE" id="PS50215"/>
    </source>
</evidence>
<dbReference type="PROSITE" id="PS50215">
    <property type="entry name" value="ADAM_MEPRO"/>
    <property type="match status" value="1"/>
</dbReference>
<feature type="signal peptide" evidence="3">
    <location>
        <begin position="1"/>
        <end position="17"/>
    </location>
</feature>
<proteinExistence type="predicted"/>
<evidence type="ECO:0000256" key="2">
    <source>
        <dbReference type="SAM" id="MobiDB-lite"/>
    </source>
</evidence>
<keyword evidence="1" id="KW-0479">Metal-binding</keyword>
<reference evidence="5" key="1">
    <citation type="submission" date="2021-02" db="EMBL/GenBank/DDBJ databases">
        <authorList>
            <person name="Nowell W R."/>
        </authorList>
    </citation>
    <scope>NUCLEOTIDE SEQUENCE</scope>
</reference>
<dbReference type="Gene3D" id="3.40.390.10">
    <property type="entry name" value="Collagenase (Catalytic Domain)"/>
    <property type="match status" value="1"/>
</dbReference>
<dbReference type="InterPro" id="IPR001590">
    <property type="entry name" value="Peptidase_M12B"/>
</dbReference>
<feature type="compositionally biased region" description="Polar residues" evidence="2">
    <location>
        <begin position="308"/>
        <end position="330"/>
    </location>
</feature>
<feature type="active site" evidence="1">
    <location>
        <position position="154"/>
    </location>
</feature>
<evidence type="ECO:0000256" key="3">
    <source>
        <dbReference type="SAM" id="SignalP"/>
    </source>
</evidence>
<gene>
    <name evidence="5" type="ORF">BYL167_LOCUS7254</name>
</gene>
<dbReference type="EMBL" id="CAJOBH010001864">
    <property type="protein sequence ID" value="CAF3877299.1"/>
    <property type="molecule type" value="Genomic_DNA"/>
</dbReference>
<feature type="region of interest" description="Disordered" evidence="2">
    <location>
        <begin position="308"/>
        <end position="335"/>
    </location>
</feature>
<feature type="chain" id="PRO_5035903551" description="Peptidase M12B domain-containing protein" evidence="3">
    <location>
        <begin position="18"/>
        <end position="702"/>
    </location>
</feature>
<evidence type="ECO:0000256" key="1">
    <source>
        <dbReference type="PROSITE-ProRule" id="PRU00276"/>
    </source>
</evidence>
<dbReference type="GO" id="GO:0006508">
    <property type="term" value="P:proteolysis"/>
    <property type="evidence" value="ECO:0007669"/>
    <property type="project" value="InterPro"/>
</dbReference>
<dbReference type="Pfam" id="PF13582">
    <property type="entry name" value="Reprolysin_3"/>
    <property type="match status" value="1"/>
</dbReference>
<dbReference type="AlphaFoldDB" id="A0A8S2L931"/>
<evidence type="ECO:0000313" key="6">
    <source>
        <dbReference type="Proteomes" id="UP000681967"/>
    </source>
</evidence>
<accession>A0A8S2L931</accession>